<dbReference type="InterPro" id="IPR036852">
    <property type="entry name" value="Peptidase_S8/S53_dom_sf"/>
</dbReference>
<dbReference type="GO" id="GO:0006508">
    <property type="term" value="P:proteolysis"/>
    <property type="evidence" value="ECO:0007669"/>
    <property type="project" value="UniProtKB-KW"/>
</dbReference>
<dbReference type="EMBL" id="SFAP01000203">
    <property type="protein sequence ID" value="TRV20703.1"/>
    <property type="molecule type" value="Genomic_DNA"/>
</dbReference>
<dbReference type="InterPro" id="IPR034074">
    <property type="entry name" value="Y4bN_pept_dom"/>
</dbReference>
<keyword evidence="4" id="KW-0720">Serine protease</keyword>
<evidence type="ECO:0000313" key="8">
    <source>
        <dbReference type="EMBL" id="TRV20703.1"/>
    </source>
</evidence>
<proteinExistence type="inferred from homology"/>
<evidence type="ECO:0000259" key="7">
    <source>
        <dbReference type="Pfam" id="PF00082"/>
    </source>
</evidence>
<dbReference type="Pfam" id="PF00082">
    <property type="entry name" value="Peptidase_S8"/>
    <property type="match status" value="1"/>
</dbReference>
<organism evidence="8 9">
    <name type="scientific">Microcystis wesenbergii Mw_MB_S_20031200_S109D</name>
    <dbReference type="NCBI Taxonomy" id="2486241"/>
    <lineage>
        <taxon>Bacteria</taxon>
        <taxon>Bacillati</taxon>
        <taxon>Cyanobacteriota</taxon>
        <taxon>Cyanophyceae</taxon>
        <taxon>Oscillatoriophycideae</taxon>
        <taxon>Chroococcales</taxon>
        <taxon>Microcystaceae</taxon>
        <taxon>Microcystis</taxon>
    </lineage>
</organism>
<feature type="transmembrane region" description="Helical" evidence="6">
    <location>
        <begin position="153"/>
        <end position="176"/>
    </location>
</feature>
<protein>
    <submittedName>
        <fullName evidence="8">S8 family peptidase</fullName>
    </submittedName>
</protein>
<dbReference type="PANTHER" id="PTHR43806:SF11">
    <property type="entry name" value="CEREVISIN-RELATED"/>
    <property type="match status" value="1"/>
</dbReference>
<gene>
    <name evidence="8" type="ORF">EWV88_16555</name>
</gene>
<keyword evidence="6" id="KW-0812">Transmembrane</keyword>
<keyword evidence="6" id="KW-1133">Transmembrane helix</keyword>
<feature type="domain" description="Peptidase S8/S53" evidence="7">
    <location>
        <begin position="309"/>
        <end position="647"/>
    </location>
</feature>
<evidence type="ECO:0000256" key="3">
    <source>
        <dbReference type="ARBA" id="ARBA00022801"/>
    </source>
</evidence>
<evidence type="ECO:0000256" key="5">
    <source>
        <dbReference type="SAM" id="MobiDB-lite"/>
    </source>
</evidence>
<dbReference type="GO" id="GO:0004252">
    <property type="term" value="F:serine-type endopeptidase activity"/>
    <property type="evidence" value="ECO:0007669"/>
    <property type="project" value="InterPro"/>
</dbReference>
<keyword evidence="2" id="KW-0645">Protease</keyword>
<feature type="region of interest" description="Disordered" evidence="5">
    <location>
        <begin position="19"/>
        <end position="38"/>
    </location>
</feature>
<keyword evidence="3" id="KW-0378">Hydrolase</keyword>
<dbReference type="SUPFAM" id="SSF52743">
    <property type="entry name" value="Subtilisin-like"/>
    <property type="match status" value="1"/>
</dbReference>
<dbReference type="PRINTS" id="PR00723">
    <property type="entry name" value="SUBTILISIN"/>
</dbReference>
<dbReference type="InterPro" id="IPR000209">
    <property type="entry name" value="Peptidase_S8/S53_dom"/>
</dbReference>
<evidence type="ECO:0000256" key="2">
    <source>
        <dbReference type="ARBA" id="ARBA00022670"/>
    </source>
</evidence>
<comment type="similarity">
    <text evidence="1">Belongs to the peptidase S8 family.</text>
</comment>
<evidence type="ECO:0000256" key="4">
    <source>
        <dbReference type="ARBA" id="ARBA00022825"/>
    </source>
</evidence>
<sequence length="864" mass="98552">MSQRSRSLPHLYLRNNPRFRSSVDYTSPRSVNAPPPLNRNRIEHAAKLELAIGEAITKARQQLESRLSEIAVGQPGFYLEFEVTKDQANAFENLGDKRKKIELVAVKPSPDQEDTVKATVFVPESATEFFEKKVTQYRDENNKPSKKNTEKKLAILTLLILAYTSLDRFLFLLLVLPSHPKNAALITRLENVEIGTVQSLFTDDPALFPQNGQSIWWEVWLRHGQLEDFQTIAQRLDILTKSHIDFPEKTVTLAMANVEKMKQVLQNSDTVAELRIAKDTPSFFLDMKLIEQEEWVEDLWNRTLPPQDDAVAVCLLDTGVNWRHKLIKPGLDISDLHTCDPSWKDHDHHGHGTQMAGLILYSDLYEALQTQGDITLIHRLESVKFLPPSQFKPNDPELFGAITEQAVSLPEIQNHKRKRIFCMAVTSEQPSPNYGTPSSWSAAIDQLSFGEDNFKRLIIISAGNIREDIFSSDYLTRNDVATIENPSQAWNALVVGAYTEKVNISHPDFQGWQPIAPWGDLSPTSRTSVSWENQWPIRPDIVCEGGNYASDGENPAQSIDDLSLLTTYYRPDKRFFESMSDTSCATALASYMAARILSEHPKYWPETIRALIVHSAEWTIAMKAHFNFQKKLKQSDKKTLIRRYGYGVPDLERALKSSNSDLTLIIEDQLIPFQKDGSVIKTKKMNLHSLPWPKEKLEQLGEAKVELRVTLSYFIEPNPGERGYKRKHHYASYGLRFEVKRPLETDQKFQNRINKATREEEEHSSSSREEDNWFLGSQLRSQGSLHSDIWTGTAADLASRGMIGVYPVGGWWKEQTQEERHDQPVRYTLIVTIRVPEIECDIYTPVSNLISQDTPTNIPIETAI</sequence>
<dbReference type="AlphaFoldDB" id="A0A552LKE8"/>
<reference evidence="8 9" key="1">
    <citation type="submission" date="2019-01" db="EMBL/GenBank/DDBJ databases">
        <title>Coherence of Microcystis species and biogeography revealed through population genomics.</title>
        <authorList>
            <person name="Perez-Carrascal O.M."/>
            <person name="Terrat Y."/>
            <person name="Giani A."/>
            <person name="Fortin N."/>
            <person name="Tromas N."/>
            <person name="Shapiro B.J."/>
        </authorList>
    </citation>
    <scope>NUCLEOTIDE SEQUENCE [LARGE SCALE GENOMIC DNA]</scope>
    <source>
        <strain evidence="8">Mw_MB_S_20031200_S109D</strain>
    </source>
</reference>
<dbReference type="PANTHER" id="PTHR43806">
    <property type="entry name" value="PEPTIDASE S8"/>
    <property type="match status" value="1"/>
</dbReference>
<keyword evidence="6" id="KW-0472">Membrane</keyword>
<dbReference type="InterPro" id="IPR050131">
    <property type="entry name" value="Peptidase_S8_subtilisin-like"/>
</dbReference>
<evidence type="ECO:0000313" key="9">
    <source>
        <dbReference type="Proteomes" id="UP000318616"/>
    </source>
</evidence>
<evidence type="ECO:0000256" key="6">
    <source>
        <dbReference type="SAM" id="Phobius"/>
    </source>
</evidence>
<evidence type="ECO:0000256" key="1">
    <source>
        <dbReference type="ARBA" id="ARBA00011073"/>
    </source>
</evidence>
<dbReference type="InterPro" id="IPR015500">
    <property type="entry name" value="Peptidase_S8_subtilisin-rel"/>
</dbReference>
<name>A0A552LKE8_9CHRO</name>
<dbReference type="CDD" id="cd04847">
    <property type="entry name" value="Peptidases_S8_Subtilisin_like_2"/>
    <property type="match status" value="1"/>
</dbReference>
<comment type="caution">
    <text evidence="8">The sequence shown here is derived from an EMBL/GenBank/DDBJ whole genome shotgun (WGS) entry which is preliminary data.</text>
</comment>
<dbReference type="Gene3D" id="3.40.50.200">
    <property type="entry name" value="Peptidase S8/S53 domain"/>
    <property type="match status" value="1"/>
</dbReference>
<dbReference type="Proteomes" id="UP000318616">
    <property type="component" value="Unassembled WGS sequence"/>
</dbReference>
<accession>A0A552LKE8</accession>